<dbReference type="GO" id="GO:0003677">
    <property type="term" value="F:DNA binding"/>
    <property type="evidence" value="ECO:0007669"/>
    <property type="project" value="InterPro"/>
</dbReference>
<evidence type="ECO:0000259" key="2">
    <source>
        <dbReference type="PROSITE" id="PS51360"/>
    </source>
</evidence>
<evidence type="ECO:0000256" key="1">
    <source>
        <dbReference type="SAM" id="MobiDB-lite"/>
    </source>
</evidence>
<protein>
    <recommendedName>
        <fullName evidence="2">Plus3 domain-containing protein</fullName>
    </recommendedName>
</protein>
<dbReference type="AlphaFoldDB" id="A0A6G1H9D9"/>
<dbReference type="EMBL" id="ML977144">
    <property type="protein sequence ID" value="KAF1989836.1"/>
    <property type="molecule type" value="Genomic_DNA"/>
</dbReference>
<dbReference type="SMART" id="SM00719">
    <property type="entry name" value="Plus3"/>
    <property type="match status" value="1"/>
</dbReference>
<feature type="compositionally biased region" description="Basic and acidic residues" evidence="1">
    <location>
        <begin position="495"/>
        <end position="507"/>
    </location>
</feature>
<accession>A0A6G1H9D9</accession>
<feature type="region of interest" description="Disordered" evidence="1">
    <location>
        <begin position="484"/>
        <end position="528"/>
    </location>
</feature>
<dbReference type="SUPFAM" id="SSF159042">
    <property type="entry name" value="Plus3-like"/>
    <property type="match status" value="1"/>
</dbReference>
<feature type="region of interest" description="Disordered" evidence="1">
    <location>
        <begin position="193"/>
        <end position="278"/>
    </location>
</feature>
<dbReference type="Pfam" id="PF03126">
    <property type="entry name" value="Plus-3"/>
    <property type="match status" value="1"/>
</dbReference>
<feature type="compositionally biased region" description="Basic and acidic residues" evidence="1">
    <location>
        <begin position="198"/>
        <end position="277"/>
    </location>
</feature>
<dbReference type="OrthoDB" id="166375at2759"/>
<keyword evidence="4" id="KW-1185">Reference proteome</keyword>
<name>A0A6G1H9D9_9PEZI</name>
<feature type="compositionally biased region" description="Polar residues" evidence="1">
    <location>
        <begin position="105"/>
        <end position="116"/>
    </location>
</feature>
<dbReference type="Gene3D" id="3.90.70.200">
    <property type="entry name" value="Plus-3 domain"/>
    <property type="match status" value="1"/>
</dbReference>
<gene>
    <name evidence="3" type="ORF">K402DRAFT_326074</name>
</gene>
<organism evidence="3 4">
    <name type="scientific">Aulographum hederae CBS 113979</name>
    <dbReference type="NCBI Taxonomy" id="1176131"/>
    <lineage>
        <taxon>Eukaryota</taxon>
        <taxon>Fungi</taxon>
        <taxon>Dikarya</taxon>
        <taxon>Ascomycota</taxon>
        <taxon>Pezizomycotina</taxon>
        <taxon>Dothideomycetes</taxon>
        <taxon>Pleosporomycetidae</taxon>
        <taxon>Aulographales</taxon>
        <taxon>Aulographaceae</taxon>
    </lineage>
</organism>
<feature type="compositionally biased region" description="Basic residues" evidence="1">
    <location>
        <begin position="60"/>
        <end position="80"/>
    </location>
</feature>
<dbReference type="Proteomes" id="UP000800041">
    <property type="component" value="Unassembled WGS sequence"/>
</dbReference>
<proteinExistence type="predicted"/>
<dbReference type="InterPro" id="IPR004343">
    <property type="entry name" value="Plus-3_dom"/>
</dbReference>
<evidence type="ECO:0000313" key="3">
    <source>
        <dbReference type="EMBL" id="KAF1989836.1"/>
    </source>
</evidence>
<feature type="compositionally biased region" description="Acidic residues" evidence="1">
    <location>
        <begin position="125"/>
        <end position="136"/>
    </location>
</feature>
<sequence>MSTRSESPEDLDAELLGLAGFDHDDEASEVGEPAQAGRSSSPAKEPSPPHTIKEPTPPTAKRRPIARRITKKPANKRRKKVDSDEEEGEAQVPTAQPKIMIRLTNFRSSVASTPDSHGSAPMIESDSDASGSEDEVFASQPVSAYPVDGIYKSANEKIVVEKMSVLEREEFLANRNDELETARQDRMLLELAQQRNKQQQDSKGKKRKADADADDGPRKASRKTNEHIESYKRAREEATAKRTQLDRRQRDRPSPGAGRDDHFDHEDSADEDTRKTDQPPVLRDFNLIKIGRSVFFDNLYHPQFEKTAIGCFARVHVGMEHGVSKYRLAQIRGFVKGKPTQIEGPNGKIIHTTMWVLVAHAASEKSWPLSTCSNGHITDAELNRYIVTCETENVATPTKAFLREKLNDINNMINQGNRWDGHDFARHRELRAEYDCTPVVEAPEDKLAKTLEAANAIKRRKNIQDTRAAMQMERKKQKAAQMKAARLAEEEERAEWEQEQREKRAKENGGVVSAEDAAASKEKPKEEKKVVDKIFQKQEFINGIPAFAKPSRDDDVLASLDFDIDIEV</sequence>
<feature type="compositionally biased region" description="Basic and acidic residues" evidence="1">
    <location>
        <begin position="518"/>
        <end position="528"/>
    </location>
</feature>
<dbReference type="PROSITE" id="PS51360">
    <property type="entry name" value="PLUS3"/>
    <property type="match status" value="1"/>
</dbReference>
<feature type="domain" description="Plus3" evidence="2">
    <location>
        <begin position="279"/>
        <end position="414"/>
    </location>
</feature>
<reference evidence="3" key="1">
    <citation type="journal article" date="2020" name="Stud. Mycol.">
        <title>101 Dothideomycetes genomes: a test case for predicting lifestyles and emergence of pathogens.</title>
        <authorList>
            <person name="Haridas S."/>
            <person name="Albert R."/>
            <person name="Binder M."/>
            <person name="Bloem J."/>
            <person name="Labutti K."/>
            <person name="Salamov A."/>
            <person name="Andreopoulos B."/>
            <person name="Baker S."/>
            <person name="Barry K."/>
            <person name="Bills G."/>
            <person name="Bluhm B."/>
            <person name="Cannon C."/>
            <person name="Castanera R."/>
            <person name="Culley D."/>
            <person name="Daum C."/>
            <person name="Ezra D."/>
            <person name="Gonzalez J."/>
            <person name="Henrissat B."/>
            <person name="Kuo A."/>
            <person name="Liang C."/>
            <person name="Lipzen A."/>
            <person name="Lutzoni F."/>
            <person name="Magnuson J."/>
            <person name="Mondo S."/>
            <person name="Nolan M."/>
            <person name="Ohm R."/>
            <person name="Pangilinan J."/>
            <person name="Park H.-J."/>
            <person name="Ramirez L."/>
            <person name="Alfaro M."/>
            <person name="Sun H."/>
            <person name="Tritt A."/>
            <person name="Yoshinaga Y."/>
            <person name="Zwiers L.-H."/>
            <person name="Turgeon B."/>
            <person name="Goodwin S."/>
            <person name="Spatafora J."/>
            <person name="Crous P."/>
            <person name="Grigoriev I."/>
        </authorList>
    </citation>
    <scope>NUCLEOTIDE SEQUENCE</scope>
    <source>
        <strain evidence="3">CBS 113979</strain>
    </source>
</reference>
<feature type="region of interest" description="Disordered" evidence="1">
    <location>
        <begin position="1"/>
        <end position="137"/>
    </location>
</feature>
<evidence type="ECO:0000313" key="4">
    <source>
        <dbReference type="Proteomes" id="UP000800041"/>
    </source>
</evidence>
<dbReference type="InterPro" id="IPR036128">
    <property type="entry name" value="Plus3-like_sf"/>
</dbReference>